<dbReference type="InterPro" id="IPR007833">
    <property type="entry name" value="Capsule_polysaccharide_synth"/>
</dbReference>
<organism evidence="1 2">
    <name type="scientific">Phocaeicola plebeius</name>
    <dbReference type="NCBI Taxonomy" id="310297"/>
    <lineage>
        <taxon>Bacteria</taxon>
        <taxon>Pseudomonadati</taxon>
        <taxon>Bacteroidota</taxon>
        <taxon>Bacteroidia</taxon>
        <taxon>Bacteroidales</taxon>
        <taxon>Bacteroidaceae</taxon>
        <taxon>Phocaeicola</taxon>
    </lineage>
</organism>
<dbReference type="GO" id="GO:0000271">
    <property type="term" value="P:polysaccharide biosynthetic process"/>
    <property type="evidence" value="ECO:0007669"/>
    <property type="project" value="InterPro"/>
</dbReference>
<dbReference type="RefSeq" id="WP_117674084.1">
    <property type="nucleotide sequence ID" value="NZ_CABOGR010000047.1"/>
</dbReference>
<name>A0A3E4MP72_9BACT</name>
<gene>
    <name evidence="1" type="ORF">DXD04_15685</name>
</gene>
<reference evidence="1 2" key="1">
    <citation type="submission" date="2018-08" db="EMBL/GenBank/DDBJ databases">
        <title>A genome reference for cultivated species of the human gut microbiota.</title>
        <authorList>
            <person name="Zou Y."/>
            <person name="Xue W."/>
            <person name="Luo G."/>
        </authorList>
    </citation>
    <scope>NUCLEOTIDE SEQUENCE [LARGE SCALE GENOMIC DNA]</scope>
    <source>
        <strain evidence="1 2">TF10-3AC</strain>
    </source>
</reference>
<protein>
    <recommendedName>
        <fullName evidence="3">Capsule biosynthesis protein</fullName>
    </recommendedName>
</protein>
<dbReference type="Proteomes" id="UP000260862">
    <property type="component" value="Unassembled WGS sequence"/>
</dbReference>
<comment type="caution">
    <text evidence="1">The sequence shown here is derived from an EMBL/GenBank/DDBJ whole genome shotgun (WGS) entry which is preliminary data.</text>
</comment>
<proteinExistence type="predicted"/>
<sequence length="492" mass="58210">MKTILFFHRCELTYLYISIAKNLPDDIKQIHVAYSSVEENILHENNINDCINYSSLFNEIIDKQTLDYNLIKNLDEIIIKNSNGRFNLNGSIQSDRGYSILKYNEALLSAQSHYLIWNKILTDNHVDIFLHEPCSLCINHIAALLCKHYGGHYLYQIANYNDTNEYTFAFAEGDDFSYNEFEYYYKYFQSHKEYINIERCKKLLEKFRKDFSVFFGGNIQEDKSRLILYIRDIKTRIKLLICHDRYDKIKNNIDYWISKQNISQNKIRNIKEYKNRNIHFEVELPQNEKYYYYSFHLEPEATVLYLGDGIYENQVKLIQNIAASIPPGTFLYVKDHPHEYAYRDAVDYERLLKVPNIRLIHQSIPGKVLIKNAIGVFTINGTAGFEGLLLGKQVYCFAKNQYSFHHRVSLIQNVKDIREEVYKRVNDCFKSDDDLYPYIFALIKSSHKGYIDFFCNRAEKLNIDQESNGVKIAQDLVYYLNHIDTYCNCENI</sequence>
<evidence type="ECO:0000313" key="1">
    <source>
        <dbReference type="EMBL" id="RGK51126.1"/>
    </source>
</evidence>
<keyword evidence="2" id="KW-1185">Reference proteome</keyword>
<dbReference type="GO" id="GO:0015774">
    <property type="term" value="P:polysaccharide transport"/>
    <property type="evidence" value="ECO:0007669"/>
    <property type="project" value="InterPro"/>
</dbReference>
<dbReference type="EMBL" id="QSQT01000047">
    <property type="protein sequence ID" value="RGK51126.1"/>
    <property type="molecule type" value="Genomic_DNA"/>
</dbReference>
<dbReference type="Pfam" id="PF05159">
    <property type="entry name" value="Capsule_synth"/>
    <property type="match status" value="1"/>
</dbReference>
<evidence type="ECO:0008006" key="3">
    <source>
        <dbReference type="Google" id="ProtNLM"/>
    </source>
</evidence>
<accession>A0A3E4MP72</accession>
<dbReference type="AlphaFoldDB" id="A0A3E4MP72"/>
<evidence type="ECO:0000313" key="2">
    <source>
        <dbReference type="Proteomes" id="UP000260862"/>
    </source>
</evidence>